<dbReference type="HOGENOM" id="CLU_017131_0_0_1"/>
<evidence type="ECO:0000313" key="3">
    <source>
        <dbReference type="EMBL" id="KDQ28154.1"/>
    </source>
</evidence>
<sequence>MEHEQTLQEVEAKLTQSYVEQFRQHTQEVRTHLAGKTADELPPSFVPPAGYWTSAEKDLFFRGICTYSRLRPDLISESIGTKSMLDVCTYIDILESASARAPTRESDSGTNRADTEIAMEMSRSWIKWENGQASALATAEPLWEAAETERLREATLAEKAATVPSELTREAFLAWKVDREARWSADSVLNNLGKYHLKVMDAVLNDGKPEPDEDEQISDSPRHHDGAVGSLEPSAPATSATAVRAAANSVHRHSAIDTNNSESNVIQPGLKRRAATPPGEGDTAEMNGADLASMSPTSRRRFQKRLYMRRKRAELAGGTVDTTTEKFKPGRKAKERLPRPRPKAYATRKQQRISKKPRHDSPSSEGDEDEEGTGSQSESTMGGSGGTGDASTLDNNPTCTSKSEGDYAHPHISGVTQPYKVKTELESLGLINAEELRAAELDFFRLAPLSRMMKLVICAYRAPSDSETFISANTIRLLKKIVTEFITRMVQLSIVAQEQEARLKADKKVWRMPSTPIVTAANVVLAADMMGVPTLNQRPAEIRTSGNDLDACTALAAQPRAITDNPSEPGSDEEDSEPEDDKNLPSQYSHSLCRQLNPAFVRLPPNIGTLLSSASGQDRIVQDVEEDLLELELEEEEYLNEQDKLVEQAFEKELWKIIGGSVEL</sequence>
<dbReference type="GO" id="GO:0000500">
    <property type="term" value="C:RNA polymerase I upstream activating factor complex"/>
    <property type="evidence" value="ECO:0007669"/>
    <property type="project" value="InterPro"/>
</dbReference>
<feature type="region of interest" description="Disordered" evidence="2">
    <location>
        <begin position="313"/>
        <end position="413"/>
    </location>
</feature>
<proteinExistence type="predicted"/>
<evidence type="ECO:0000256" key="2">
    <source>
        <dbReference type="SAM" id="MobiDB-lite"/>
    </source>
</evidence>
<feature type="compositionally biased region" description="Acidic residues" evidence="2">
    <location>
        <begin position="570"/>
        <end position="580"/>
    </location>
</feature>
<gene>
    <name evidence="3" type="ORF">PLEOSDRAFT_1104828</name>
</gene>
<feature type="compositionally biased region" description="Low complexity" evidence="2">
    <location>
        <begin position="233"/>
        <end position="247"/>
    </location>
</feature>
<feature type="region of interest" description="Disordered" evidence="2">
    <location>
        <begin position="204"/>
        <end position="301"/>
    </location>
</feature>
<dbReference type="PANTHER" id="PTHR28079">
    <property type="entry name" value="RNA POLYMERASE I-SPECIFIC TRANSCRIPTION INITIATION FACTOR RRN5"/>
    <property type="match status" value="1"/>
</dbReference>
<dbReference type="GO" id="GO:0042790">
    <property type="term" value="P:nucleolar large rRNA transcription by RNA polymerase I"/>
    <property type="evidence" value="ECO:0007669"/>
    <property type="project" value="InterPro"/>
</dbReference>
<dbReference type="GO" id="GO:0006361">
    <property type="term" value="P:transcription initiation at RNA polymerase I promoter"/>
    <property type="evidence" value="ECO:0007669"/>
    <property type="project" value="TreeGrafter"/>
</dbReference>
<feature type="coiled-coil region" evidence="1">
    <location>
        <begin position="621"/>
        <end position="648"/>
    </location>
</feature>
<dbReference type="VEuPathDB" id="FungiDB:PLEOSDRAFT_1104828"/>
<dbReference type="InParanoid" id="A0A067NJP9"/>
<dbReference type="AlphaFoldDB" id="A0A067NJP9"/>
<feature type="region of interest" description="Disordered" evidence="2">
    <location>
        <begin position="558"/>
        <end position="589"/>
    </location>
</feature>
<dbReference type="Proteomes" id="UP000027073">
    <property type="component" value="Unassembled WGS sequence"/>
</dbReference>
<evidence type="ECO:0000313" key="4">
    <source>
        <dbReference type="Proteomes" id="UP000027073"/>
    </source>
</evidence>
<name>A0A067NJP9_PLEO1</name>
<reference evidence="4" key="1">
    <citation type="journal article" date="2014" name="Proc. Natl. Acad. Sci. U.S.A.">
        <title>Extensive sampling of basidiomycete genomes demonstrates inadequacy of the white-rot/brown-rot paradigm for wood decay fungi.</title>
        <authorList>
            <person name="Riley R."/>
            <person name="Salamov A.A."/>
            <person name="Brown D.W."/>
            <person name="Nagy L.G."/>
            <person name="Floudas D."/>
            <person name="Held B.W."/>
            <person name="Levasseur A."/>
            <person name="Lombard V."/>
            <person name="Morin E."/>
            <person name="Otillar R."/>
            <person name="Lindquist E.A."/>
            <person name="Sun H."/>
            <person name="LaButti K.M."/>
            <person name="Schmutz J."/>
            <person name="Jabbour D."/>
            <person name="Luo H."/>
            <person name="Baker S.E."/>
            <person name="Pisabarro A.G."/>
            <person name="Walton J.D."/>
            <person name="Blanchette R.A."/>
            <person name="Henrissat B."/>
            <person name="Martin F."/>
            <person name="Cullen D."/>
            <person name="Hibbett D.S."/>
            <person name="Grigoriev I.V."/>
        </authorList>
    </citation>
    <scope>NUCLEOTIDE SEQUENCE [LARGE SCALE GENOMIC DNA]</scope>
    <source>
        <strain evidence="4">PC15</strain>
    </source>
</reference>
<dbReference type="InterPro" id="IPR039601">
    <property type="entry name" value="Rrn5"/>
</dbReference>
<dbReference type="EMBL" id="KL198008">
    <property type="protein sequence ID" value="KDQ28154.1"/>
    <property type="molecule type" value="Genomic_DNA"/>
</dbReference>
<evidence type="ECO:0000256" key="1">
    <source>
        <dbReference type="SAM" id="Coils"/>
    </source>
</evidence>
<dbReference type="PANTHER" id="PTHR28079:SF1">
    <property type="entry name" value="RNA POLYMERASE I-SPECIFIC TRANSCRIPTION INITIATION FACTOR RRN5"/>
    <property type="match status" value="1"/>
</dbReference>
<dbReference type="OrthoDB" id="2240312at2759"/>
<feature type="compositionally biased region" description="Basic residues" evidence="2">
    <location>
        <begin position="349"/>
        <end position="358"/>
    </location>
</feature>
<organism evidence="3 4">
    <name type="scientific">Pleurotus ostreatus (strain PC15)</name>
    <name type="common">Oyster mushroom</name>
    <dbReference type="NCBI Taxonomy" id="1137138"/>
    <lineage>
        <taxon>Eukaryota</taxon>
        <taxon>Fungi</taxon>
        <taxon>Dikarya</taxon>
        <taxon>Basidiomycota</taxon>
        <taxon>Agaricomycotina</taxon>
        <taxon>Agaricomycetes</taxon>
        <taxon>Agaricomycetidae</taxon>
        <taxon>Agaricales</taxon>
        <taxon>Pleurotineae</taxon>
        <taxon>Pleurotaceae</taxon>
        <taxon>Pleurotus</taxon>
    </lineage>
</organism>
<dbReference type="GO" id="GO:0001181">
    <property type="term" value="F:RNA polymerase I general transcription initiation factor activity"/>
    <property type="evidence" value="ECO:0007669"/>
    <property type="project" value="TreeGrafter"/>
</dbReference>
<feature type="compositionally biased region" description="Polar residues" evidence="2">
    <location>
        <begin position="393"/>
        <end position="402"/>
    </location>
</feature>
<dbReference type="GO" id="GO:0000182">
    <property type="term" value="F:rDNA binding"/>
    <property type="evidence" value="ECO:0007669"/>
    <property type="project" value="TreeGrafter"/>
</dbReference>
<feature type="compositionally biased region" description="Polar residues" evidence="2">
    <location>
        <begin position="256"/>
        <end position="266"/>
    </location>
</feature>
<accession>A0A067NJP9</accession>
<protein>
    <submittedName>
        <fullName evidence="3">Uncharacterized protein</fullName>
    </submittedName>
</protein>
<keyword evidence="1" id="KW-0175">Coiled coil</keyword>
<feature type="compositionally biased region" description="Basic residues" evidence="2">
    <location>
        <begin position="329"/>
        <end position="342"/>
    </location>
</feature>